<dbReference type="AlphaFoldDB" id="A0A0R3TJW5"/>
<organism evidence="3">
    <name type="scientific">Rodentolepis nana</name>
    <name type="common">Dwarf tapeworm</name>
    <name type="synonym">Hymenolepis nana</name>
    <dbReference type="NCBI Taxonomy" id="102285"/>
    <lineage>
        <taxon>Eukaryota</taxon>
        <taxon>Metazoa</taxon>
        <taxon>Spiralia</taxon>
        <taxon>Lophotrochozoa</taxon>
        <taxon>Platyhelminthes</taxon>
        <taxon>Cestoda</taxon>
        <taxon>Eucestoda</taxon>
        <taxon>Cyclophyllidea</taxon>
        <taxon>Hymenolepididae</taxon>
        <taxon>Rodentolepis</taxon>
    </lineage>
</organism>
<gene>
    <name evidence="1" type="ORF">HNAJ_LOCUS7404</name>
</gene>
<protein>
    <submittedName>
        <fullName evidence="1 3">Uncharacterized protein</fullName>
    </submittedName>
</protein>
<keyword evidence="2" id="KW-1185">Reference proteome</keyword>
<evidence type="ECO:0000313" key="1">
    <source>
        <dbReference type="EMBL" id="VDO03264.1"/>
    </source>
</evidence>
<proteinExistence type="predicted"/>
<sequence>MIKRKMTHHRKSVYWTYNLWLIATLTSKFSELERLPTFN</sequence>
<dbReference type="EMBL" id="UZAE01012046">
    <property type="protein sequence ID" value="VDO03264.1"/>
    <property type="molecule type" value="Genomic_DNA"/>
</dbReference>
<accession>A0A0R3TJW5</accession>
<evidence type="ECO:0000313" key="2">
    <source>
        <dbReference type="Proteomes" id="UP000278807"/>
    </source>
</evidence>
<reference evidence="1 2" key="2">
    <citation type="submission" date="2018-11" db="EMBL/GenBank/DDBJ databases">
        <authorList>
            <consortium name="Pathogen Informatics"/>
        </authorList>
    </citation>
    <scope>NUCLEOTIDE SEQUENCE [LARGE SCALE GENOMIC DNA]</scope>
</reference>
<evidence type="ECO:0000313" key="3">
    <source>
        <dbReference type="WBParaSite" id="HNAJ_0000740801-mRNA-1"/>
    </source>
</evidence>
<dbReference type="Proteomes" id="UP000278807">
    <property type="component" value="Unassembled WGS sequence"/>
</dbReference>
<dbReference type="WBParaSite" id="HNAJ_0000740801-mRNA-1">
    <property type="protein sequence ID" value="HNAJ_0000740801-mRNA-1"/>
    <property type="gene ID" value="HNAJ_0000740801"/>
</dbReference>
<name>A0A0R3TJW5_RODNA</name>
<reference evidence="3" key="1">
    <citation type="submission" date="2017-02" db="UniProtKB">
        <authorList>
            <consortium name="WormBaseParasite"/>
        </authorList>
    </citation>
    <scope>IDENTIFICATION</scope>
</reference>